<gene>
    <name evidence="2" type="ORF">Tco_0908722</name>
</gene>
<reference evidence="2" key="1">
    <citation type="journal article" date="2022" name="Int. J. Mol. Sci.">
        <title>Draft Genome of Tanacetum Coccineum: Genomic Comparison of Closely Related Tanacetum-Family Plants.</title>
        <authorList>
            <person name="Yamashiro T."/>
            <person name="Shiraishi A."/>
            <person name="Nakayama K."/>
            <person name="Satake H."/>
        </authorList>
    </citation>
    <scope>NUCLEOTIDE SEQUENCE</scope>
</reference>
<evidence type="ECO:0000256" key="1">
    <source>
        <dbReference type="SAM" id="MobiDB-lite"/>
    </source>
</evidence>
<sequence>MEATRRVKQTELQKGFQKQAQNEIERQAKGDIEGETAARKTLAILMVQPWDESCQDKRILSFLSGDKQSLSHLLARRERKEGTISFEDEIGGHLVATNIRGQREHPHEILYEHCFGRVKKKSVPLPSTTHGMLKFPVEGGTVTLRSSMIIPMEYVFAWKPADITGVPRHEAEHRLNVWEGCLPIRQKKMGQAPERNKAI</sequence>
<feature type="region of interest" description="Disordered" evidence="1">
    <location>
        <begin position="1"/>
        <end position="29"/>
    </location>
</feature>
<comment type="caution">
    <text evidence="2">The sequence shown here is derived from an EMBL/GenBank/DDBJ whole genome shotgun (WGS) entry which is preliminary data.</text>
</comment>
<protein>
    <submittedName>
        <fullName evidence="2">Uncharacterized protein</fullName>
    </submittedName>
</protein>
<evidence type="ECO:0000313" key="3">
    <source>
        <dbReference type="Proteomes" id="UP001151760"/>
    </source>
</evidence>
<proteinExistence type="predicted"/>
<reference evidence="2" key="2">
    <citation type="submission" date="2022-01" db="EMBL/GenBank/DDBJ databases">
        <authorList>
            <person name="Yamashiro T."/>
            <person name="Shiraishi A."/>
            <person name="Satake H."/>
            <person name="Nakayama K."/>
        </authorList>
    </citation>
    <scope>NUCLEOTIDE SEQUENCE</scope>
</reference>
<dbReference type="Proteomes" id="UP001151760">
    <property type="component" value="Unassembled WGS sequence"/>
</dbReference>
<feature type="compositionally biased region" description="Polar residues" evidence="1">
    <location>
        <begin position="12"/>
        <end position="22"/>
    </location>
</feature>
<organism evidence="2 3">
    <name type="scientific">Tanacetum coccineum</name>
    <dbReference type="NCBI Taxonomy" id="301880"/>
    <lineage>
        <taxon>Eukaryota</taxon>
        <taxon>Viridiplantae</taxon>
        <taxon>Streptophyta</taxon>
        <taxon>Embryophyta</taxon>
        <taxon>Tracheophyta</taxon>
        <taxon>Spermatophyta</taxon>
        <taxon>Magnoliopsida</taxon>
        <taxon>eudicotyledons</taxon>
        <taxon>Gunneridae</taxon>
        <taxon>Pentapetalae</taxon>
        <taxon>asterids</taxon>
        <taxon>campanulids</taxon>
        <taxon>Asterales</taxon>
        <taxon>Asteraceae</taxon>
        <taxon>Asteroideae</taxon>
        <taxon>Anthemideae</taxon>
        <taxon>Anthemidinae</taxon>
        <taxon>Tanacetum</taxon>
    </lineage>
</organism>
<name>A0ABQ5CQ20_9ASTR</name>
<keyword evidence="3" id="KW-1185">Reference proteome</keyword>
<dbReference type="EMBL" id="BQNB010014460">
    <property type="protein sequence ID" value="GJT28447.1"/>
    <property type="molecule type" value="Genomic_DNA"/>
</dbReference>
<evidence type="ECO:0000313" key="2">
    <source>
        <dbReference type="EMBL" id="GJT28447.1"/>
    </source>
</evidence>
<feature type="compositionally biased region" description="Basic and acidic residues" evidence="1">
    <location>
        <begin position="1"/>
        <end position="11"/>
    </location>
</feature>
<accession>A0ABQ5CQ20</accession>